<comment type="caution">
    <text evidence="2">The sequence shown here is derived from an EMBL/GenBank/DDBJ whole genome shotgun (WGS) entry which is preliminary data.</text>
</comment>
<feature type="compositionally biased region" description="Pro residues" evidence="1">
    <location>
        <begin position="193"/>
        <end position="208"/>
    </location>
</feature>
<proteinExistence type="predicted"/>
<feature type="compositionally biased region" description="Low complexity" evidence="1">
    <location>
        <begin position="179"/>
        <end position="192"/>
    </location>
</feature>
<name>A0AAD2K4Q3_9AGAR</name>
<feature type="region of interest" description="Disordered" evidence="1">
    <location>
        <begin position="93"/>
        <end position="158"/>
    </location>
</feature>
<reference evidence="2" key="1">
    <citation type="submission" date="2023-11" db="EMBL/GenBank/DDBJ databases">
        <authorList>
            <person name="De Vega J J."/>
            <person name="De Vega J J."/>
        </authorList>
    </citation>
    <scope>NUCLEOTIDE SEQUENCE</scope>
</reference>
<feature type="compositionally biased region" description="Pro residues" evidence="1">
    <location>
        <begin position="224"/>
        <end position="236"/>
    </location>
</feature>
<feature type="compositionally biased region" description="Low complexity" evidence="1">
    <location>
        <begin position="209"/>
        <end position="219"/>
    </location>
</feature>
<dbReference type="AlphaFoldDB" id="A0AAD2K4Q3"/>
<feature type="region of interest" description="Disordered" evidence="1">
    <location>
        <begin position="179"/>
        <end position="243"/>
    </location>
</feature>
<evidence type="ECO:0000313" key="3">
    <source>
        <dbReference type="Proteomes" id="UP001295794"/>
    </source>
</evidence>
<keyword evidence="3" id="KW-1185">Reference proteome</keyword>
<evidence type="ECO:0000313" key="2">
    <source>
        <dbReference type="EMBL" id="CAK5279009.1"/>
    </source>
</evidence>
<accession>A0AAD2K4Q3</accession>
<protein>
    <submittedName>
        <fullName evidence="2">Uncharacterized protein</fullName>
    </submittedName>
</protein>
<gene>
    <name evidence="2" type="ORF">MYCIT1_LOCUS28786</name>
</gene>
<dbReference type="Proteomes" id="UP001295794">
    <property type="component" value="Unassembled WGS sequence"/>
</dbReference>
<sequence length="298" mass="31267">MATCLSASQSVTFHWAPLHPTTATWNTRAALEPLAQYKPVCGSFSSPISFAPTPAPTPKPKLRLSGPDLPPHATPTIRFDPFADDGDELSLVGSVSPRTPLKTRSCATTPSSRVVRSSSAAEATASGWSQNTRPRERGRSPCPLILSTAPAAQRRRSPCFTPPCRSPFSSPASLTWAFSSTGSGAGSPAPSLARPPPPSYTLPSPPRPSALSSAAAAVPRRPHTPPAPSPSRPAAPSPYLARTYPTSEDRVRLLARTLLTRINAVGRPRSVYAALSAGSEGECGKAYTPSRLSECVIA</sequence>
<evidence type="ECO:0000256" key="1">
    <source>
        <dbReference type="SAM" id="MobiDB-lite"/>
    </source>
</evidence>
<organism evidence="2 3">
    <name type="scientific">Mycena citricolor</name>
    <dbReference type="NCBI Taxonomy" id="2018698"/>
    <lineage>
        <taxon>Eukaryota</taxon>
        <taxon>Fungi</taxon>
        <taxon>Dikarya</taxon>
        <taxon>Basidiomycota</taxon>
        <taxon>Agaricomycotina</taxon>
        <taxon>Agaricomycetes</taxon>
        <taxon>Agaricomycetidae</taxon>
        <taxon>Agaricales</taxon>
        <taxon>Marasmiineae</taxon>
        <taxon>Mycenaceae</taxon>
        <taxon>Mycena</taxon>
    </lineage>
</organism>
<dbReference type="EMBL" id="CAVNYO010000434">
    <property type="protein sequence ID" value="CAK5279009.1"/>
    <property type="molecule type" value="Genomic_DNA"/>
</dbReference>
<feature type="compositionally biased region" description="Low complexity" evidence="1">
    <location>
        <begin position="107"/>
        <end position="126"/>
    </location>
</feature>